<dbReference type="OrthoDB" id="2020141at2"/>
<sequence>MGNPFKPAAGMTPPVLISRAGGIEDFSYALDDGVGAPGRLMYVIGACDVGKTVMLNALGDVAQQRDGWLSMRRSTPISSVV</sequence>
<dbReference type="Proteomes" id="UP000482084">
    <property type="component" value="Unassembled WGS sequence"/>
</dbReference>
<dbReference type="RefSeq" id="WP_152359252.1">
    <property type="nucleotide sequence ID" value="NZ_WBSM01000021.1"/>
</dbReference>
<dbReference type="AlphaFoldDB" id="A0A6L4WXA0"/>
<organism evidence="1 4">
    <name type="scientific">Bifidobacterium ramosum</name>
    <dbReference type="NCBI Taxonomy" id="1798158"/>
    <lineage>
        <taxon>Bacteria</taxon>
        <taxon>Bacillati</taxon>
        <taxon>Actinomycetota</taxon>
        <taxon>Actinomycetes</taxon>
        <taxon>Bifidobacteriales</taxon>
        <taxon>Bifidobacteriaceae</taxon>
        <taxon>Bifidobacterium</taxon>
    </lineage>
</organism>
<evidence type="ECO:0000313" key="1">
    <source>
        <dbReference type="EMBL" id="KAB8286597.1"/>
    </source>
</evidence>
<evidence type="ECO:0000313" key="3">
    <source>
        <dbReference type="Proteomes" id="UP000469943"/>
    </source>
</evidence>
<comment type="caution">
    <text evidence="1">The sequence shown here is derived from an EMBL/GenBank/DDBJ whole genome shotgun (WGS) entry which is preliminary data.</text>
</comment>
<protein>
    <submittedName>
        <fullName evidence="1">AAA ATPase</fullName>
    </submittedName>
</protein>
<dbReference type="EMBL" id="WHZX01000022">
    <property type="protein sequence ID" value="NEG72856.1"/>
    <property type="molecule type" value="Genomic_DNA"/>
</dbReference>
<accession>A0A6L4WXA0</accession>
<dbReference type="EMBL" id="WBSM01000021">
    <property type="protein sequence ID" value="KAB8286597.1"/>
    <property type="molecule type" value="Genomic_DNA"/>
</dbReference>
<dbReference type="Proteomes" id="UP000469943">
    <property type="component" value="Unassembled WGS sequence"/>
</dbReference>
<reference evidence="1 4" key="2">
    <citation type="submission" date="2019-10" db="EMBL/GenBank/DDBJ databases">
        <title>Characterization of the phylogenetic diversity of two novel species belonging to the genus Bifidobacterium: Bifidobacterium cebidarum sp. nov. and Bifidobacterium leontopitheci sp. nov.</title>
        <authorList>
            <person name="Lugli G.A."/>
            <person name="Duranti S."/>
            <person name="Milani C."/>
            <person name="Turroni F."/>
            <person name="Ventura M."/>
        </authorList>
    </citation>
    <scope>NUCLEOTIDE SEQUENCE [LARGE SCALE GENOMIC DNA]</scope>
    <source>
        <strain evidence="1 4">DSM 100688</strain>
    </source>
</reference>
<name>A0A6L4WXA0_9BIFI</name>
<keyword evidence="4" id="KW-1185">Reference proteome</keyword>
<evidence type="ECO:0000313" key="2">
    <source>
        <dbReference type="EMBL" id="NEG72856.1"/>
    </source>
</evidence>
<reference evidence="2 3" key="1">
    <citation type="submission" date="2019-10" db="EMBL/GenBank/DDBJ databases">
        <title>Bifidobacterium from non-human primates.</title>
        <authorList>
            <person name="Modesto M."/>
        </authorList>
    </citation>
    <scope>NUCLEOTIDE SEQUENCE [LARGE SCALE GENOMIC DNA]</scope>
    <source>
        <strain evidence="2 3">TREM</strain>
    </source>
</reference>
<proteinExistence type="predicted"/>
<gene>
    <name evidence="1" type="ORF">DSM100688_2261</name>
    <name evidence="2" type="ORF">GFD24_11715</name>
</gene>
<evidence type="ECO:0000313" key="4">
    <source>
        <dbReference type="Proteomes" id="UP000482084"/>
    </source>
</evidence>